<dbReference type="STRING" id="764291.STRUR_1364"/>
<keyword evidence="1" id="KW-0808">Transferase</keyword>
<feature type="domain" description="N-acetyltransferase" evidence="3">
    <location>
        <begin position="1"/>
        <end position="156"/>
    </location>
</feature>
<sequence>MIRLAQEKDTKAILQLLRQVCHVHHQVRPDIFKDYATKFTHEELKEIIVKQEEPIYVYVDENDQVLGHLFLLIKVSDSPVRYPSKRLFIEDLCVDSSARGQRIGQQLCNFAKNLAREWECSSLTLNVWNDNTSAYDFYDHLGFKPQQTQMELLLQD</sequence>
<keyword evidence="2" id="KW-0012">Acyltransferase</keyword>
<evidence type="ECO:0000313" key="4">
    <source>
        <dbReference type="EMBL" id="EHJ55984.1"/>
    </source>
</evidence>
<dbReference type="InterPro" id="IPR016181">
    <property type="entry name" value="Acyl_CoA_acyltransferase"/>
</dbReference>
<organism evidence="4 5">
    <name type="scientific">Streptococcus urinalis 2285-97</name>
    <dbReference type="NCBI Taxonomy" id="764291"/>
    <lineage>
        <taxon>Bacteria</taxon>
        <taxon>Bacillati</taxon>
        <taxon>Bacillota</taxon>
        <taxon>Bacilli</taxon>
        <taxon>Lactobacillales</taxon>
        <taxon>Streptococcaceae</taxon>
        <taxon>Streptococcus</taxon>
    </lineage>
</organism>
<dbReference type="RefSeq" id="WP_006738759.1">
    <property type="nucleotide sequence ID" value="NZ_AEUZ02000001.1"/>
</dbReference>
<evidence type="ECO:0000259" key="3">
    <source>
        <dbReference type="PROSITE" id="PS51186"/>
    </source>
</evidence>
<dbReference type="Pfam" id="PF00583">
    <property type="entry name" value="Acetyltransf_1"/>
    <property type="match status" value="1"/>
</dbReference>
<dbReference type="PANTHER" id="PTHR42919">
    <property type="entry name" value="N-ALPHA-ACETYLTRANSFERASE"/>
    <property type="match status" value="1"/>
</dbReference>
<dbReference type="EMBL" id="AEUZ02000001">
    <property type="protein sequence ID" value="EHJ55984.1"/>
    <property type="molecule type" value="Genomic_DNA"/>
</dbReference>
<evidence type="ECO:0000256" key="1">
    <source>
        <dbReference type="ARBA" id="ARBA00022679"/>
    </source>
</evidence>
<comment type="caution">
    <text evidence="4">The sequence shown here is derived from an EMBL/GenBank/DDBJ whole genome shotgun (WGS) entry which is preliminary data.</text>
</comment>
<reference evidence="4 5" key="1">
    <citation type="journal article" date="2014" name="Int. J. Syst. Evol. Microbiol.">
        <title>Phylogenomics and the dynamic genome evolution of the genus Streptococcus.</title>
        <authorList>
            <consortium name="The Broad Institute Genome Sequencing Platform"/>
            <person name="Richards V.P."/>
            <person name="Palmer S.R."/>
            <person name="Pavinski Bitar P.D."/>
            <person name="Qin X."/>
            <person name="Weinstock G.M."/>
            <person name="Highlander S.K."/>
            <person name="Town C.D."/>
            <person name="Burne R.A."/>
            <person name="Stanhope M.J."/>
        </authorList>
    </citation>
    <scope>NUCLEOTIDE SEQUENCE [LARGE SCALE GENOMIC DNA]</scope>
    <source>
        <strain evidence="4 5">2285-97</strain>
    </source>
</reference>
<dbReference type="AlphaFoldDB" id="G5KGX0"/>
<gene>
    <name evidence="4" type="ORF">STRUR_1364</name>
</gene>
<dbReference type="SUPFAM" id="SSF55729">
    <property type="entry name" value="Acyl-CoA N-acyltransferases (Nat)"/>
    <property type="match status" value="1"/>
</dbReference>
<dbReference type="CDD" id="cd04301">
    <property type="entry name" value="NAT_SF"/>
    <property type="match status" value="1"/>
</dbReference>
<protein>
    <submittedName>
        <fullName evidence="4">Acetyltransferase, GNAT family</fullName>
    </submittedName>
</protein>
<dbReference type="InterPro" id="IPR051556">
    <property type="entry name" value="N-term/lysine_N-AcTrnsfr"/>
</dbReference>
<dbReference type="Proteomes" id="UP000005388">
    <property type="component" value="Unassembled WGS sequence"/>
</dbReference>
<evidence type="ECO:0000256" key="2">
    <source>
        <dbReference type="ARBA" id="ARBA00023315"/>
    </source>
</evidence>
<dbReference type="GO" id="GO:0016747">
    <property type="term" value="F:acyltransferase activity, transferring groups other than amino-acyl groups"/>
    <property type="evidence" value="ECO:0007669"/>
    <property type="project" value="InterPro"/>
</dbReference>
<dbReference type="Gene3D" id="3.40.630.30">
    <property type="match status" value="1"/>
</dbReference>
<dbReference type="eggNOG" id="COG0456">
    <property type="taxonomic scope" value="Bacteria"/>
</dbReference>
<evidence type="ECO:0000313" key="5">
    <source>
        <dbReference type="Proteomes" id="UP000005388"/>
    </source>
</evidence>
<accession>G5KGX0</accession>
<dbReference type="PANTHER" id="PTHR42919:SF8">
    <property type="entry name" value="N-ALPHA-ACETYLTRANSFERASE 50"/>
    <property type="match status" value="1"/>
</dbReference>
<keyword evidence="5" id="KW-1185">Reference proteome</keyword>
<name>G5KGX0_9STRE</name>
<dbReference type="InterPro" id="IPR000182">
    <property type="entry name" value="GNAT_dom"/>
</dbReference>
<proteinExistence type="predicted"/>
<dbReference type="PROSITE" id="PS51186">
    <property type="entry name" value="GNAT"/>
    <property type="match status" value="1"/>
</dbReference>